<keyword evidence="1 4" id="KW-0132">Cell division</keyword>
<dbReference type="Pfam" id="PF10298">
    <property type="entry name" value="WhiA_N"/>
    <property type="match status" value="1"/>
</dbReference>
<evidence type="ECO:0000259" key="5">
    <source>
        <dbReference type="Pfam" id="PF02650"/>
    </source>
</evidence>
<dbReference type="GO" id="GO:0003677">
    <property type="term" value="F:DNA binding"/>
    <property type="evidence" value="ECO:0007669"/>
    <property type="project" value="UniProtKB-UniRule"/>
</dbReference>
<dbReference type="SUPFAM" id="SSF55608">
    <property type="entry name" value="Homing endonucleases"/>
    <property type="match status" value="1"/>
</dbReference>
<feature type="domain" description="Sporulation regulator WhiA C-terminal" evidence="5">
    <location>
        <begin position="212"/>
        <end position="295"/>
    </location>
</feature>
<dbReference type="AlphaFoldDB" id="A0A0S6UCZ1"/>
<dbReference type="Proteomes" id="UP000063718">
    <property type="component" value="Unassembled WGS sequence"/>
</dbReference>
<comment type="function">
    <text evidence="4">Involved in cell division and chromosome segregation.</text>
</comment>
<evidence type="ECO:0000256" key="4">
    <source>
        <dbReference type="HAMAP-Rule" id="MF_01420"/>
    </source>
</evidence>
<gene>
    <name evidence="4" type="primary">whiA</name>
    <name evidence="8" type="ORF">MTY_1382</name>
</gene>
<dbReference type="Gene3D" id="3.10.28.10">
    <property type="entry name" value="Homing endonucleases"/>
    <property type="match status" value="1"/>
</dbReference>
<dbReference type="PANTHER" id="PTHR37307">
    <property type="entry name" value="CELL DIVISION PROTEIN WHIA-RELATED"/>
    <property type="match status" value="1"/>
</dbReference>
<dbReference type="GO" id="GO:0043937">
    <property type="term" value="P:regulation of sporulation"/>
    <property type="evidence" value="ECO:0007669"/>
    <property type="project" value="InterPro"/>
</dbReference>
<reference evidence="8" key="1">
    <citation type="journal article" date="2014" name="Gene">
        <title>Genome-guided analysis of transformation efficiency and carbon dioxide assimilation by Moorella thermoacetica Y72.</title>
        <authorList>
            <person name="Tsukahara K."/>
            <person name="Kita A."/>
            <person name="Nakashimada Y."/>
            <person name="Hoshino T."/>
            <person name="Murakami K."/>
        </authorList>
    </citation>
    <scope>NUCLEOTIDE SEQUENCE [LARGE SCALE GENOMIC DNA]</scope>
    <source>
        <strain evidence="8">Y72</strain>
    </source>
</reference>
<dbReference type="InterPro" id="IPR039518">
    <property type="entry name" value="WhiA_LAGLIDADG_dom"/>
</dbReference>
<dbReference type="PANTHER" id="PTHR37307:SF1">
    <property type="entry name" value="CELL DIVISION PROTEIN WHIA-RELATED"/>
    <property type="match status" value="1"/>
</dbReference>
<protein>
    <recommendedName>
        <fullName evidence="4">Probable cell division protein WhiA</fullName>
    </recommendedName>
</protein>
<evidence type="ECO:0000256" key="3">
    <source>
        <dbReference type="ARBA" id="ARBA00023306"/>
    </source>
</evidence>
<keyword evidence="3 4" id="KW-0131">Cell cycle</keyword>
<dbReference type="InterPro" id="IPR018478">
    <property type="entry name" value="Sporu_reg_WhiA_N_dom"/>
</dbReference>
<dbReference type="InterPro" id="IPR027434">
    <property type="entry name" value="Homing_endonucl"/>
</dbReference>
<evidence type="ECO:0000259" key="7">
    <source>
        <dbReference type="Pfam" id="PF14527"/>
    </source>
</evidence>
<evidence type="ECO:0000313" key="8">
    <source>
        <dbReference type="EMBL" id="GAF26045.1"/>
    </source>
</evidence>
<evidence type="ECO:0000256" key="2">
    <source>
        <dbReference type="ARBA" id="ARBA00023125"/>
    </source>
</evidence>
<keyword evidence="2 4" id="KW-0238">DNA-binding</keyword>
<dbReference type="InterPro" id="IPR003802">
    <property type="entry name" value="Sporulation_regulator_WhiA"/>
</dbReference>
<sequence length="317" mass="35587">MLMPLSFSLQTKEELARVKARHPCCRQAELVAFLRLGNLDGGQPGEETVLFTTPYPALARKVYSLAREFLACPVKVRNSRRQGKGRPVFRVVARARLKEIQDWLAGRAGVPEYPCCQAAYMRGAFLVTGSVNKPSGTHHLELIFPDAAMAGQMQGLMQQQELEPRLSRRQRGYVLYLKDSEQIIRALSLMGAYSAVLAYENVLIFKDMRNRVNRLVNCETANLTKTVETGLRQAENIRYLIATVGWDYLPPALREIAAVRLQHPEASLKELGEMLHPPVGKSGVNHRLRRLELIARQVRGQGGEGYAPDDDLSRPRA</sequence>
<name>A0A0S6UCZ1_NEOTH</name>
<accession>A0A0S6UCZ1</accession>
<dbReference type="GO" id="GO:0051301">
    <property type="term" value="P:cell division"/>
    <property type="evidence" value="ECO:0007669"/>
    <property type="project" value="UniProtKB-UniRule"/>
</dbReference>
<proteinExistence type="inferred from homology"/>
<dbReference type="InterPro" id="IPR023054">
    <property type="entry name" value="Sporulation_regulator_WhiA_C"/>
</dbReference>
<feature type="domain" description="WhiA LAGLIDADG-like" evidence="7">
    <location>
        <begin position="118"/>
        <end position="209"/>
    </location>
</feature>
<dbReference type="Pfam" id="PF02650">
    <property type="entry name" value="HTH_WhiA"/>
    <property type="match status" value="1"/>
</dbReference>
<organism evidence="8">
    <name type="scientific">Moorella thermoacetica Y72</name>
    <dbReference type="NCBI Taxonomy" id="1325331"/>
    <lineage>
        <taxon>Bacteria</taxon>
        <taxon>Bacillati</taxon>
        <taxon>Bacillota</taxon>
        <taxon>Clostridia</taxon>
        <taxon>Neomoorellales</taxon>
        <taxon>Neomoorellaceae</taxon>
        <taxon>Neomoorella</taxon>
    </lineage>
</organism>
<dbReference type="NCBIfam" id="TIGR00647">
    <property type="entry name" value="DNA_bind_WhiA"/>
    <property type="match status" value="1"/>
</dbReference>
<feature type="domain" description="Sporulation transcription regulator WhiA N-terminal" evidence="6">
    <location>
        <begin position="23"/>
        <end position="95"/>
    </location>
</feature>
<dbReference type="HAMAP" id="MF_01420">
    <property type="entry name" value="HTH_type_WhiA"/>
    <property type="match status" value="1"/>
</dbReference>
<dbReference type="Pfam" id="PF14527">
    <property type="entry name" value="LAGLIDADG_WhiA"/>
    <property type="match status" value="1"/>
</dbReference>
<evidence type="ECO:0000256" key="1">
    <source>
        <dbReference type="ARBA" id="ARBA00022618"/>
    </source>
</evidence>
<comment type="similarity">
    <text evidence="4">Belongs to the WhiA family.</text>
</comment>
<dbReference type="EMBL" id="DF238840">
    <property type="protein sequence ID" value="GAF26045.1"/>
    <property type="molecule type" value="Genomic_DNA"/>
</dbReference>
<evidence type="ECO:0000259" key="6">
    <source>
        <dbReference type="Pfam" id="PF10298"/>
    </source>
</evidence>